<feature type="signal peptide" evidence="2">
    <location>
        <begin position="1"/>
        <end position="23"/>
    </location>
</feature>
<accession>A0A8S4NNU4</accession>
<dbReference type="Proteomes" id="UP000749559">
    <property type="component" value="Unassembled WGS sequence"/>
</dbReference>
<protein>
    <submittedName>
        <fullName evidence="3">Uncharacterized protein</fullName>
    </submittedName>
</protein>
<name>A0A8S4NNU4_OWEFU</name>
<keyword evidence="1" id="KW-1133">Transmembrane helix</keyword>
<sequence>IKMAAEYLVGLILCLSFCSTVDTLQCYQCVDVSSSSSLINTVGHSDPNCESVSNYATTTKTCQTGEACGYVKGKVDLSVNLLVTKVDATITLNIRDCMAVASGTSMKCYRNQYYTDIINEALSFIGELVDVKFDGDVCFCRGDLCKPCGSQSTEIFGICFAYWVLGAIGGGVFLVIVLLVCCCCCCCCRKNRPVGRPNVFIQTTGGVVSQGTALSLVPPQQKGYARF</sequence>
<evidence type="ECO:0000256" key="2">
    <source>
        <dbReference type="SAM" id="SignalP"/>
    </source>
</evidence>
<keyword evidence="2" id="KW-0732">Signal</keyword>
<dbReference type="EMBL" id="CAIIXF020000005">
    <property type="protein sequence ID" value="CAH1783286.1"/>
    <property type="molecule type" value="Genomic_DNA"/>
</dbReference>
<proteinExistence type="predicted"/>
<reference evidence="3" key="1">
    <citation type="submission" date="2022-03" db="EMBL/GenBank/DDBJ databases">
        <authorList>
            <person name="Martin C."/>
        </authorList>
    </citation>
    <scope>NUCLEOTIDE SEQUENCE</scope>
</reference>
<evidence type="ECO:0000256" key="1">
    <source>
        <dbReference type="SAM" id="Phobius"/>
    </source>
</evidence>
<gene>
    <name evidence="3" type="ORF">OFUS_LOCUS9635</name>
</gene>
<keyword evidence="4" id="KW-1185">Reference proteome</keyword>
<feature type="transmembrane region" description="Helical" evidence="1">
    <location>
        <begin position="160"/>
        <end position="188"/>
    </location>
</feature>
<feature type="non-terminal residue" evidence="3">
    <location>
        <position position="1"/>
    </location>
</feature>
<dbReference type="AlphaFoldDB" id="A0A8S4NNU4"/>
<keyword evidence="1" id="KW-0812">Transmembrane</keyword>
<organism evidence="3 4">
    <name type="scientific">Owenia fusiformis</name>
    <name type="common">Polychaete worm</name>
    <dbReference type="NCBI Taxonomy" id="6347"/>
    <lineage>
        <taxon>Eukaryota</taxon>
        <taxon>Metazoa</taxon>
        <taxon>Spiralia</taxon>
        <taxon>Lophotrochozoa</taxon>
        <taxon>Annelida</taxon>
        <taxon>Polychaeta</taxon>
        <taxon>Sedentaria</taxon>
        <taxon>Canalipalpata</taxon>
        <taxon>Sabellida</taxon>
        <taxon>Oweniida</taxon>
        <taxon>Oweniidae</taxon>
        <taxon>Owenia</taxon>
    </lineage>
</organism>
<keyword evidence="1" id="KW-0472">Membrane</keyword>
<feature type="chain" id="PRO_5035772143" evidence="2">
    <location>
        <begin position="24"/>
        <end position="227"/>
    </location>
</feature>
<evidence type="ECO:0000313" key="4">
    <source>
        <dbReference type="Proteomes" id="UP000749559"/>
    </source>
</evidence>
<evidence type="ECO:0000313" key="3">
    <source>
        <dbReference type="EMBL" id="CAH1783286.1"/>
    </source>
</evidence>
<comment type="caution">
    <text evidence="3">The sequence shown here is derived from an EMBL/GenBank/DDBJ whole genome shotgun (WGS) entry which is preliminary data.</text>
</comment>